<dbReference type="GeneID" id="110775558"/>
<feature type="region of interest" description="Disordered" evidence="1">
    <location>
        <begin position="1"/>
        <end position="21"/>
    </location>
</feature>
<reference evidence="4" key="2">
    <citation type="submission" date="2025-08" db="UniProtKB">
        <authorList>
            <consortium name="RefSeq"/>
        </authorList>
    </citation>
    <scope>IDENTIFICATION</scope>
    <source>
        <tissue evidence="4">Leaf</tissue>
    </source>
</reference>
<protein>
    <submittedName>
        <fullName evidence="4">Uncharacterized protein isoform X1</fullName>
    </submittedName>
</protein>
<dbReference type="PANTHER" id="PTHR37610">
    <property type="entry name" value="CCHC-TYPE DOMAIN-CONTAINING PROTEIN"/>
    <property type="match status" value="1"/>
</dbReference>
<dbReference type="Proteomes" id="UP000813463">
    <property type="component" value="Chromosome 2"/>
</dbReference>
<dbReference type="PANTHER" id="PTHR37610:SF97">
    <property type="entry name" value="RETROTRANSPOSON GAG DOMAIN-CONTAINING PROTEIN"/>
    <property type="match status" value="1"/>
</dbReference>
<name>A0ABM3RAW0_SPIOL</name>
<accession>A0ABM3RAW0</accession>
<feature type="domain" description="Retrotransposon Copia-like N-terminal" evidence="2">
    <location>
        <begin position="29"/>
        <end position="77"/>
    </location>
</feature>
<evidence type="ECO:0000256" key="1">
    <source>
        <dbReference type="SAM" id="MobiDB-lite"/>
    </source>
</evidence>
<gene>
    <name evidence="4" type="primary">LOC110775558</name>
</gene>
<dbReference type="RefSeq" id="XP_056692750.1">
    <property type="nucleotide sequence ID" value="XM_056836772.1"/>
</dbReference>
<keyword evidence="3" id="KW-1185">Reference proteome</keyword>
<sequence>MAAGDENVNTNSHRDLPPNQDPTSIYYIHPSDANSAQLVSFKFNGEEGFTSWKRSMLLALSAKNKIGFVDGSYMKPDAGTVECKAWERCNDLVCSLILGNLNEVIAKSVMFLKSARDIWLDLEDRFGFASLAQIYSLEQKLAEIAQGNKSVSEFFTEIKSIWDAIEEAHPLPYCTCNNCTCNVTKKFFQRQQEKMVMQFMMKLNDQFATIRGNVLMVPTLPKVSEAYRLFAQEERHKEVSQASNQVETLAFAAEKRRFNGDHWNNNNKSYKTQQTGFQSGFQKTGTNTRYGKPGSNYYCTHCQIQGHSVERCFKIHGYPPGFKTRDNKTAAVSFGGDSNEGETTVPQSETNPVITMDQYQQLMDMLAKQQQSAGTGTNSAMMAAREVDSSW</sequence>
<organism evidence="3 4">
    <name type="scientific">Spinacia oleracea</name>
    <name type="common">Spinach</name>
    <dbReference type="NCBI Taxonomy" id="3562"/>
    <lineage>
        <taxon>Eukaryota</taxon>
        <taxon>Viridiplantae</taxon>
        <taxon>Streptophyta</taxon>
        <taxon>Embryophyta</taxon>
        <taxon>Tracheophyta</taxon>
        <taxon>Spermatophyta</taxon>
        <taxon>Magnoliopsida</taxon>
        <taxon>eudicotyledons</taxon>
        <taxon>Gunneridae</taxon>
        <taxon>Pentapetalae</taxon>
        <taxon>Caryophyllales</taxon>
        <taxon>Chenopodiaceae</taxon>
        <taxon>Chenopodioideae</taxon>
        <taxon>Anserineae</taxon>
        <taxon>Spinacia</taxon>
    </lineage>
</organism>
<proteinExistence type="predicted"/>
<reference evidence="3" key="1">
    <citation type="journal article" date="2021" name="Nat. Commun.">
        <title>Genomic analyses provide insights into spinach domestication and the genetic basis of agronomic traits.</title>
        <authorList>
            <person name="Cai X."/>
            <person name="Sun X."/>
            <person name="Xu C."/>
            <person name="Sun H."/>
            <person name="Wang X."/>
            <person name="Ge C."/>
            <person name="Zhang Z."/>
            <person name="Wang Q."/>
            <person name="Fei Z."/>
            <person name="Jiao C."/>
            <person name="Wang Q."/>
        </authorList>
    </citation>
    <scope>NUCLEOTIDE SEQUENCE [LARGE SCALE GENOMIC DNA]</scope>
    <source>
        <strain evidence="3">cv. Varoflay</strain>
    </source>
</reference>
<evidence type="ECO:0000313" key="4">
    <source>
        <dbReference type="RefSeq" id="XP_056692750.1"/>
    </source>
</evidence>
<evidence type="ECO:0000259" key="2">
    <source>
        <dbReference type="Pfam" id="PF14244"/>
    </source>
</evidence>
<dbReference type="Pfam" id="PF14244">
    <property type="entry name" value="Retrotran_gag_3"/>
    <property type="match status" value="1"/>
</dbReference>
<dbReference type="InterPro" id="IPR029472">
    <property type="entry name" value="Copia-like_N"/>
</dbReference>
<evidence type="ECO:0000313" key="3">
    <source>
        <dbReference type="Proteomes" id="UP000813463"/>
    </source>
</evidence>